<dbReference type="AlphaFoldDB" id="A0A098BYE0"/>
<keyword evidence="2" id="KW-1185">Reference proteome</keyword>
<gene>
    <name evidence="1" type="ORF">ING2E5B_0423</name>
</gene>
<dbReference type="HOGENOM" id="CLU_2790414_0_0_10"/>
<evidence type="ECO:0000313" key="1">
    <source>
        <dbReference type="EMBL" id="CEA15191.1"/>
    </source>
</evidence>
<protein>
    <submittedName>
        <fullName evidence="1">Uncharacterized protein</fullName>
    </submittedName>
</protein>
<accession>A0A098BYE0</accession>
<reference evidence="1 2" key="1">
    <citation type="submission" date="2014-08" db="EMBL/GenBank/DDBJ databases">
        <authorList>
            <person name="Wibberg D."/>
        </authorList>
    </citation>
    <scope>NUCLEOTIDE SEQUENCE [LARGE SCALE GENOMIC DNA]</scope>
    <source>
        <strain evidence="2">ING2-E5B</strain>
    </source>
</reference>
<name>A0A098BYE0_9BACT</name>
<dbReference type="Proteomes" id="UP000032417">
    <property type="component" value="Chromosome 1"/>
</dbReference>
<dbReference type="EMBL" id="LN515532">
    <property type="protein sequence ID" value="CEA15191.1"/>
    <property type="molecule type" value="Genomic_DNA"/>
</dbReference>
<organism evidence="1 2">
    <name type="scientific">Fermentimonas caenicola</name>
    <dbReference type="NCBI Taxonomy" id="1562970"/>
    <lineage>
        <taxon>Bacteria</taxon>
        <taxon>Pseudomonadati</taxon>
        <taxon>Bacteroidota</taxon>
        <taxon>Bacteroidia</taxon>
        <taxon>Bacteroidales</taxon>
        <taxon>Dysgonomonadaceae</taxon>
        <taxon>Fermentimonas</taxon>
    </lineage>
</organism>
<dbReference type="KEGG" id="pbt:ING2E5B_0423"/>
<proteinExistence type="predicted"/>
<evidence type="ECO:0000313" key="2">
    <source>
        <dbReference type="Proteomes" id="UP000032417"/>
    </source>
</evidence>
<sequence>MSEKTDVSTIIKKKRPIIVLNYVLLKWDFKFIVIKIHFKHSSKNNKVWFHALFAITSSYSCDSGLVKV</sequence>
<dbReference type="STRING" id="1562970.ING2E5B_0423"/>